<proteinExistence type="predicted"/>
<evidence type="ECO:0000313" key="3">
    <source>
        <dbReference type="Proteomes" id="UP000321393"/>
    </source>
</evidence>
<organism evidence="2 4">
    <name type="scientific">Cucumis melo var. makuwa</name>
    <name type="common">Oriental melon</name>
    <dbReference type="NCBI Taxonomy" id="1194695"/>
    <lineage>
        <taxon>Eukaryota</taxon>
        <taxon>Viridiplantae</taxon>
        <taxon>Streptophyta</taxon>
        <taxon>Embryophyta</taxon>
        <taxon>Tracheophyta</taxon>
        <taxon>Spermatophyta</taxon>
        <taxon>Magnoliopsida</taxon>
        <taxon>eudicotyledons</taxon>
        <taxon>Gunneridae</taxon>
        <taxon>Pentapetalae</taxon>
        <taxon>rosids</taxon>
        <taxon>fabids</taxon>
        <taxon>Cucurbitales</taxon>
        <taxon>Cucurbitaceae</taxon>
        <taxon>Benincaseae</taxon>
        <taxon>Cucumis</taxon>
    </lineage>
</organism>
<evidence type="ECO:0000313" key="1">
    <source>
        <dbReference type="EMBL" id="KAA0051713.1"/>
    </source>
</evidence>
<reference evidence="3 4" key="1">
    <citation type="submission" date="2019-08" db="EMBL/GenBank/DDBJ databases">
        <title>Draft genome sequences of two oriental melons (Cucumis melo L. var makuwa).</title>
        <authorList>
            <person name="Kwon S.-Y."/>
        </authorList>
    </citation>
    <scope>NUCLEOTIDE SEQUENCE [LARGE SCALE GENOMIC DNA]</scope>
    <source>
        <strain evidence="4">cv. Chang Bougi</strain>
        <strain evidence="3">cv. SW 3</strain>
        <tissue evidence="2">Leaf</tissue>
    </source>
</reference>
<accession>A0A5D3BND6</accession>
<evidence type="ECO:0000313" key="4">
    <source>
        <dbReference type="Proteomes" id="UP000321947"/>
    </source>
</evidence>
<name>A0A5D3BND6_CUCMM</name>
<dbReference type="OrthoDB" id="1921870at2759"/>
<dbReference type="EMBL" id="SSTD01016277">
    <property type="protein sequence ID" value="TYK01311.1"/>
    <property type="molecule type" value="Genomic_DNA"/>
</dbReference>
<gene>
    <name evidence="2" type="ORF">E5676_scaffold827G00120</name>
    <name evidence="1" type="ORF">E6C27_scaffold60G00990</name>
</gene>
<protein>
    <submittedName>
        <fullName evidence="2">Cytochrome P450 CYP82D47-like</fullName>
    </submittedName>
</protein>
<dbReference type="Proteomes" id="UP000321393">
    <property type="component" value="Unassembled WGS sequence"/>
</dbReference>
<sequence length="223" mass="25418">MMMNNCYIKADQATKNDNDESCTMSSFSSGFEETDALFLEFDDEFNNGGGSSSMGDNSSESLYLKDNWAYIAPIEEKPISPYTVRFSQAICVCVRHTFLFCYLKWTDVGREYIENQMLKLQSQPTQEGSQPLSGDEICDKVLGRRPDYSKVLSWGPKYKFHKSCASSSLTSFSQAKEFEDANVMIKYQRVELEEAKCMIEEQRRTSALLTSQMEEMSQAQRGP</sequence>
<evidence type="ECO:0000313" key="2">
    <source>
        <dbReference type="EMBL" id="TYK01311.1"/>
    </source>
</evidence>
<comment type="caution">
    <text evidence="2">The sequence shown here is derived from an EMBL/GenBank/DDBJ whole genome shotgun (WGS) entry which is preliminary data.</text>
</comment>
<dbReference type="AlphaFoldDB" id="A0A5D3BND6"/>
<dbReference type="Proteomes" id="UP000321947">
    <property type="component" value="Unassembled WGS sequence"/>
</dbReference>
<dbReference type="EMBL" id="SSTE01011134">
    <property type="protein sequence ID" value="KAA0051713.1"/>
    <property type="molecule type" value="Genomic_DNA"/>
</dbReference>